<dbReference type="PANTHER" id="PTHR38102">
    <property type="entry name" value="PERIPLASMIC CHAPERONE SPY"/>
    <property type="match status" value="1"/>
</dbReference>
<dbReference type="EMBL" id="SZPQ01000034">
    <property type="protein sequence ID" value="TKI04007.1"/>
    <property type="molecule type" value="Genomic_DNA"/>
</dbReference>
<name>A0ABY2SGI8_9HYPH</name>
<comment type="subcellular location">
    <subcellularLocation>
        <location evidence="1">Periplasm</location>
    </subcellularLocation>
</comment>
<feature type="chain" id="PRO_5047389564" evidence="5">
    <location>
        <begin position="21"/>
        <end position="163"/>
    </location>
</feature>
<dbReference type="NCBIfam" id="NF007687">
    <property type="entry name" value="PRK10363.1"/>
    <property type="match status" value="1"/>
</dbReference>
<evidence type="ECO:0000313" key="7">
    <source>
        <dbReference type="Proteomes" id="UP000305202"/>
    </source>
</evidence>
<reference evidence="6 7" key="1">
    <citation type="submission" date="2019-04" db="EMBL/GenBank/DDBJ databases">
        <authorList>
            <person name="Li M."/>
            <person name="Gao C."/>
        </authorList>
    </citation>
    <scope>NUCLEOTIDE SEQUENCE [LARGE SCALE GENOMIC DNA]</scope>
    <source>
        <strain evidence="6 7">BGMRC 2031</strain>
    </source>
</reference>
<dbReference type="CDD" id="cd09916">
    <property type="entry name" value="CpxP_like"/>
    <property type="match status" value="1"/>
</dbReference>
<dbReference type="Gene3D" id="1.20.120.1490">
    <property type="match status" value="1"/>
</dbReference>
<keyword evidence="4" id="KW-0574">Periplasm</keyword>
<evidence type="ECO:0000256" key="3">
    <source>
        <dbReference type="ARBA" id="ARBA00022729"/>
    </source>
</evidence>
<evidence type="ECO:0000256" key="4">
    <source>
        <dbReference type="ARBA" id="ARBA00022764"/>
    </source>
</evidence>
<dbReference type="InterPro" id="IPR052211">
    <property type="entry name" value="Cpx_auxiliary_protein"/>
</dbReference>
<gene>
    <name evidence="6" type="ORF">FCN80_19435</name>
</gene>
<comment type="similarity">
    <text evidence="2">Belongs to the CpxP/Spy family.</text>
</comment>
<evidence type="ECO:0000313" key="6">
    <source>
        <dbReference type="EMBL" id="TKI04007.1"/>
    </source>
</evidence>
<dbReference type="RefSeq" id="WP_136991902.1">
    <property type="nucleotide sequence ID" value="NZ_SZPQ01000034.1"/>
</dbReference>
<proteinExistence type="inferred from homology"/>
<dbReference type="PIRSF" id="PIRSF034445">
    <property type="entry name" value="CpxP_Spy"/>
    <property type="match status" value="1"/>
</dbReference>
<keyword evidence="7" id="KW-1185">Reference proteome</keyword>
<evidence type="ECO:0000256" key="1">
    <source>
        <dbReference type="ARBA" id="ARBA00004418"/>
    </source>
</evidence>
<dbReference type="Proteomes" id="UP000305202">
    <property type="component" value="Unassembled WGS sequence"/>
</dbReference>
<comment type="caution">
    <text evidence="6">The sequence shown here is derived from an EMBL/GenBank/DDBJ whole genome shotgun (WGS) entry which is preliminary data.</text>
</comment>
<organism evidence="6 7">
    <name type="scientific">Martelella alba</name>
    <dbReference type="NCBI Taxonomy" id="2590451"/>
    <lineage>
        <taxon>Bacteria</taxon>
        <taxon>Pseudomonadati</taxon>
        <taxon>Pseudomonadota</taxon>
        <taxon>Alphaproteobacteria</taxon>
        <taxon>Hyphomicrobiales</taxon>
        <taxon>Aurantimonadaceae</taxon>
        <taxon>Martelella</taxon>
    </lineage>
</organism>
<feature type="signal peptide" evidence="5">
    <location>
        <begin position="1"/>
        <end position="20"/>
    </location>
</feature>
<evidence type="ECO:0000256" key="2">
    <source>
        <dbReference type="ARBA" id="ARBA00008441"/>
    </source>
</evidence>
<sequence>MHKLNVAFIAAALLSAGAQAGENSAAGSWHQEDFAGRCGDSHYSMFDGVKLSEQQRQQMRDLMSQARLGIPRISIAEMERLHTLVTAENFDESAVRAQTEKMAQQNVVRQVEMARIRNQMYNLLTPEQRQILNQRHQQRLADLRLRMSDTTQTSAQKPVLSND</sequence>
<dbReference type="PANTHER" id="PTHR38102:SF2">
    <property type="entry name" value="PERIPLASMIC PROTEIN CPXP"/>
    <property type="match status" value="1"/>
</dbReference>
<accession>A0ABY2SGI8</accession>
<dbReference type="Pfam" id="PF07813">
    <property type="entry name" value="LTXXQ"/>
    <property type="match status" value="1"/>
</dbReference>
<dbReference type="InterPro" id="IPR012899">
    <property type="entry name" value="LTXXQ"/>
</dbReference>
<evidence type="ECO:0000256" key="5">
    <source>
        <dbReference type="SAM" id="SignalP"/>
    </source>
</evidence>
<keyword evidence="3 5" id="KW-0732">Signal</keyword>
<protein>
    <submittedName>
        <fullName evidence="6">Periplasmic heavy metal sensor</fullName>
    </submittedName>
</protein>